<evidence type="ECO:0000313" key="3">
    <source>
        <dbReference type="EMBL" id="PPQ64314.1"/>
    </source>
</evidence>
<accession>A0A409VBG4</accession>
<name>A0A409VBG4_9AGAR</name>
<keyword evidence="4" id="KW-1185">Reference proteome</keyword>
<dbReference type="EMBL" id="NHYE01005668">
    <property type="protein sequence ID" value="PPQ64314.1"/>
    <property type="molecule type" value="Genomic_DNA"/>
</dbReference>
<dbReference type="OrthoDB" id="2595043at2759"/>
<feature type="coiled-coil region" evidence="1">
    <location>
        <begin position="20"/>
        <end position="81"/>
    </location>
</feature>
<dbReference type="Proteomes" id="UP000284706">
    <property type="component" value="Unassembled WGS sequence"/>
</dbReference>
<proteinExistence type="predicted"/>
<dbReference type="AlphaFoldDB" id="A0A409VBG4"/>
<dbReference type="InParanoid" id="A0A409VBG4"/>
<evidence type="ECO:0000313" key="4">
    <source>
        <dbReference type="Proteomes" id="UP000284706"/>
    </source>
</evidence>
<comment type="caution">
    <text evidence="3">The sequence shown here is derived from an EMBL/GenBank/DDBJ whole genome shotgun (WGS) entry which is preliminary data.</text>
</comment>
<reference evidence="3 4" key="1">
    <citation type="journal article" date="2018" name="Evol. Lett.">
        <title>Horizontal gene cluster transfer increased hallucinogenic mushroom diversity.</title>
        <authorList>
            <person name="Reynolds H.T."/>
            <person name="Vijayakumar V."/>
            <person name="Gluck-Thaler E."/>
            <person name="Korotkin H.B."/>
            <person name="Matheny P.B."/>
            <person name="Slot J.C."/>
        </authorList>
    </citation>
    <scope>NUCLEOTIDE SEQUENCE [LARGE SCALE GENOMIC DNA]</scope>
    <source>
        <strain evidence="3 4">SRW20</strain>
    </source>
</reference>
<evidence type="ECO:0000256" key="2">
    <source>
        <dbReference type="SAM" id="MobiDB-lite"/>
    </source>
</evidence>
<gene>
    <name evidence="3" type="ORF">CVT26_002197</name>
</gene>
<keyword evidence="1" id="KW-0175">Coiled coil</keyword>
<organism evidence="3 4">
    <name type="scientific">Gymnopilus dilepis</name>
    <dbReference type="NCBI Taxonomy" id="231916"/>
    <lineage>
        <taxon>Eukaryota</taxon>
        <taxon>Fungi</taxon>
        <taxon>Dikarya</taxon>
        <taxon>Basidiomycota</taxon>
        <taxon>Agaricomycotina</taxon>
        <taxon>Agaricomycetes</taxon>
        <taxon>Agaricomycetidae</taxon>
        <taxon>Agaricales</taxon>
        <taxon>Agaricineae</taxon>
        <taxon>Hymenogastraceae</taxon>
        <taxon>Gymnopilus</taxon>
    </lineage>
</organism>
<feature type="compositionally biased region" description="Basic and acidic residues" evidence="2">
    <location>
        <begin position="97"/>
        <end position="113"/>
    </location>
</feature>
<sequence>MSPGGNSEVNGTDNAPIEALRASEVEIEEIEAQMVFTEGNLHEAEDVAELLEKLANADAVAEGMESKIDNILQDLDDLLSALDSSTKSPDEAPASEVHTRLPNEEKSSSRPEDSPETQTGSS</sequence>
<evidence type="ECO:0000256" key="1">
    <source>
        <dbReference type="SAM" id="Coils"/>
    </source>
</evidence>
<feature type="region of interest" description="Disordered" evidence="2">
    <location>
        <begin position="82"/>
        <end position="122"/>
    </location>
</feature>
<protein>
    <submittedName>
        <fullName evidence="3">Uncharacterized protein</fullName>
    </submittedName>
</protein>